<protein>
    <submittedName>
        <fullName evidence="1">Uncharacterized protein</fullName>
    </submittedName>
</protein>
<evidence type="ECO:0000313" key="2">
    <source>
        <dbReference type="Proteomes" id="UP000189433"/>
    </source>
</evidence>
<comment type="caution">
    <text evidence="1">The sequence shown here is derived from an EMBL/GenBank/DDBJ whole genome shotgun (WGS) entry which is preliminary data.</text>
</comment>
<sequence>MENSKKESSTPRKDLGLLKEDAKKLSITNNKCEQPGVRKVLSKDFGRYTKLVSDSYHKFDMPRQAIIEQLSELKRREPLRVLLTELMPDLLKKLNLEPENTTGLDRSSYVFCRIVADICIGFENTPEGEKELETLFTAPEASNGAISGDQYRKSIKEAFDAIFGTIESITDFSHRTNKRIHVMRVFFLLPSLPLRTCKNGRNSTMKRA</sequence>
<keyword evidence="2" id="KW-1185">Reference proteome</keyword>
<dbReference type="RefSeq" id="WP_077416217.1">
    <property type="nucleotide sequence ID" value="NZ_MLHJ01000047.1"/>
</dbReference>
<evidence type="ECO:0000313" key="1">
    <source>
        <dbReference type="EMBL" id="OOF42931.1"/>
    </source>
</evidence>
<dbReference type="Proteomes" id="UP000189433">
    <property type="component" value="Unassembled WGS sequence"/>
</dbReference>
<gene>
    <name evidence="1" type="ORF">BKK50_05715</name>
</gene>
<dbReference type="OrthoDB" id="5686749at2"/>
<accession>A0A1V3ILW9</accession>
<dbReference type="STRING" id="1908260.BKK50_05715"/>
<organism evidence="1 2">
    <name type="scientific">Rodentibacter rarus</name>
    <dbReference type="NCBI Taxonomy" id="1908260"/>
    <lineage>
        <taxon>Bacteria</taxon>
        <taxon>Pseudomonadati</taxon>
        <taxon>Pseudomonadota</taxon>
        <taxon>Gammaproteobacteria</taxon>
        <taxon>Pasteurellales</taxon>
        <taxon>Pasteurellaceae</taxon>
        <taxon>Rodentibacter</taxon>
    </lineage>
</organism>
<proteinExistence type="predicted"/>
<reference evidence="1 2" key="1">
    <citation type="submission" date="2016-10" db="EMBL/GenBank/DDBJ databases">
        <title>Rodentibacter gen. nov. and new species.</title>
        <authorList>
            <person name="Christensen H."/>
        </authorList>
    </citation>
    <scope>NUCLEOTIDE SEQUENCE [LARGE SCALE GENOMIC DNA]</scope>
    <source>
        <strain evidence="1 2">CCUG17206</strain>
    </source>
</reference>
<name>A0A1V3ILW9_9PAST</name>
<dbReference type="AlphaFoldDB" id="A0A1V3ILW9"/>
<dbReference type="EMBL" id="MLHJ01000047">
    <property type="protein sequence ID" value="OOF42931.1"/>
    <property type="molecule type" value="Genomic_DNA"/>
</dbReference>